<evidence type="ECO:0000313" key="2">
    <source>
        <dbReference type="EMBL" id="OGM60690.1"/>
    </source>
</evidence>
<dbReference type="Pfam" id="PF04203">
    <property type="entry name" value="Sortase"/>
    <property type="match status" value="1"/>
</dbReference>
<protein>
    <recommendedName>
        <fullName evidence="4">Sortase</fullName>
    </recommendedName>
</protein>
<dbReference type="InterPro" id="IPR005754">
    <property type="entry name" value="Sortase"/>
</dbReference>
<dbReference type="EMBL" id="MGHD01000003">
    <property type="protein sequence ID" value="OGM60690.1"/>
    <property type="molecule type" value="Genomic_DNA"/>
</dbReference>
<dbReference type="InterPro" id="IPR023365">
    <property type="entry name" value="Sortase_dom-sf"/>
</dbReference>
<dbReference type="GO" id="GO:0016787">
    <property type="term" value="F:hydrolase activity"/>
    <property type="evidence" value="ECO:0007669"/>
    <property type="project" value="UniProtKB-KW"/>
</dbReference>
<accession>A0A1F8B9S7</accession>
<name>A0A1F8B9S7_9BACT</name>
<reference evidence="2 3" key="1">
    <citation type="journal article" date="2016" name="Nat. Commun.">
        <title>Thousands of microbial genomes shed light on interconnected biogeochemical processes in an aquifer system.</title>
        <authorList>
            <person name="Anantharaman K."/>
            <person name="Brown C.T."/>
            <person name="Hug L.A."/>
            <person name="Sharon I."/>
            <person name="Castelle C.J."/>
            <person name="Probst A.J."/>
            <person name="Thomas B.C."/>
            <person name="Singh A."/>
            <person name="Wilkins M.J."/>
            <person name="Karaoz U."/>
            <person name="Brodie E.L."/>
            <person name="Williams K.H."/>
            <person name="Hubbard S.S."/>
            <person name="Banfield J.F."/>
        </authorList>
    </citation>
    <scope>NUCLEOTIDE SEQUENCE [LARGE SCALE GENOMIC DNA]</scope>
</reference>
<evidence type="ECO:0000313" key="3">
    <source>
        <dbReference type="Proteomes" id="UP000176404"/>
    </source>
</evidence>
<keyword evidence="1" id="KW-0378">Hydrolase</keyword>
<proteinExistence type="predicted"/>
<evidence type="ECO:0008006" key="4">
    <source>
        <dbReference type="Google" id="ProtNLM"/>
    </source>
</evidence>
<dbReference type="STRING" id="1802517.A2892_01445"/>
<dbReference type="Proteomes" id="UP000176404">
    <property type="component" value="Unassembled WGS sequence"/>
</dbReference>
<organism evidence="2 3">
    <name type="scientific">Candidatus Woesebacteria bacterium RIFCSPLOWO2_01_FULL_39_10b</name>
    <dbReference type="NCBI Taxonomy" id="1802517"/>
    <lineage>
        <taxon>Bacteria</taxon>
        <taxon>Candidatus Woeseibacteriota</taxon>
    </lineage>
</organism>
<sequence length="186" mass="20752">MTEEKRKSSRLMLGIALLFLGFLIIEGQREIIPSSSFETEPVKISGLSGGEVKSEKLPKRIIIPEVSIDLEVKVAKVIGGYWEVFSDAAGWGEGSGVPGKMGNQVIFAHAKEGLFLPLRRVEKGVRVYVLTDEDWYIYEVGEIKEVFSKQIEVIAETQNETLTLYTCSGFQDSKRLIIIAKRLSLV</sequence>
<dbReference type="SUPFAM" id="SSF63817">
    <property type="entry name" value="Sortase"/>
    <property type="match status" value="1"/>
</dbReference>
<evidence type="ECO:0000256" key="1">
    <source>
        <dbReference type="ARBA" id="ARBA00022801"/>
    </source>
</evidence>
<dbReference type="AlphaFoldDB" id="A0A1F8B9S7"/>
<dbReference type="Gene3D" id="2.40.260.10">
    <property type="entry name" value="Sortase"/>
    <property type="match status" value="1"/>
</dbReference>
<dbReference type="NCBIfam" id="TIGR01076">
    <property type="entry name" value="sortase_fam"/>
    <property type="match status" value="1"/>
</dbReference>
<comment type="caution">
    <text evidence="2">The sequence shown here is derived from an EMBL/GenBank/DDBJ whole genome shotgun (WGS) entry which is preliminary data.</text>
</comment>
<gene>
    <name evidence="2" type="ORF">A2892_01445</name>
</gene>